<gene>
    <name evidence="5 6 7 8" type="primary">LOC109717499</name>
</gene>
<evidence type="ECO:0000313" key="7">
    <source>
        <dbReference type="RefSeq" id="XP_020098912.1"/>
    </source>
</evidence>
<dbReference type="RefSeq" id="XP_020098912.1">
    <property type="nucleotide sequence ID" value="XM_020243323.1"/>
</dbReference>
<dbReference type="Pfam" id="PF13960">
    <property type="entry name" value="DUF4218"/>
    <property type="match status" value="1"/>
</dbReference>
<dbReference type="RefSeq" id="XP_020098911.1">
    <property type="nucleotide sequence ID" value="XM_020243322.1"/>
</dbReference>
<dbReference type="AlphaFoldDB" id="A0A6P5FRG2"/>
<dbReference type="OrthoDB" id="671541at2759"/>
<dbReference type="PANTHER" id="PTHR10775">
    <property type="entry name" value="OS08G0208400 PROTEIN"/>
    <property type="match status" value="1"/>
</dbReference>
<evidence type="ECO:0000259" key="2">
    <source>
        <dbReference type="Pfam" id="PF13960"/>
    </source>
</evidence>
<organism evidence="6">
    <name type="scientific">Ananas comosus</name>
    <name type="common">Pineapple</name>
    <name type="synonym">Ananas ananas</name>
    <dbReference type="NCBI Taxonomy" id="4615"/>
    <lineage>
        <taxon>Eukaryota</taxon>
        <taxon>Viridiplantae</taxon>
        <taxon>Streptophyta</taxon>
        <taxon>Embryophyta</taxon>
        <taxon>Tracheophyta</taxon>
        <taxon>Spermatophyta</taxon>
        <taxon>Magnoliopsida</taxon>
        <taxon>Liliopsida</taxon>
        <taxon>Poales</taxon>
        <taxon>Bromeliaceae</taxon>
        <taxon>Bromelioideae</taxon>
        <taxon>Ananas</taxon>
    </lineage>
</organism>
<dbReference type="PANTHER" id="PTHR10775:SF173">
    <property type="match status" value="1"/>
</dbReference>
<dbReference type="Pfam" id="PF02992">
    <property type="entry name" value="Transposase_21"/>
    <property type="match status" value="1"/>
</dbReference>
<dbReference type="InterPro" id="IPR004242">
    <property type="entry name" value="Transposase_21"/>
</dbReference>
<dbReference type="Pfam" id="PF13963">
    <property type="entry name" value="Transpos_assoc"/>
    <property type="match status" value="1"/>
</dbReference>
<accession>A0A6P5FRG2</accession>
<reference evidence="5 6" key="2">
    <citation type="submission" date="2025-04" db="UniProtKB">
        <authorList>
            <consortium name="RefSeq"/>
        </authorList>
    </citation>
    <scope>IDENTIFICATION</scope>
    <source>
        <tissue evidence="5 6">Leaf</tissue>
    </source>
</reference>
<evidence type="ECO:0000313" key="8">
    <source>
        <dbReference type="RefSeq" id="XP_020098913.1"/>
    </source>
</evidence>
<evidence type="ECO:0000313" key="4">
    <source>
        <dbReference type="Proteomes" id="UP000515123"/>
    </source>
</evidence>
<dbReference type="Proteomes" id="UP000515123">
    <property type="component" value="Linkage group 11"/>
</dbReference>
<dbReference type="GeneID" id="109717499"/>
<dbReference type="RefSeq" id="XP_020098910.1">
    <property type="nucleotide sequence ID" value="XM_020243321.1"/>
</dbReference>
<feature type="region of interest" description="Disordered" evidence="1">
    <location>
        <begin position="118"/>
        <end position="144"/>
    </location>
</feature>
<feature type="domain" description="Transposase-associated" evidence="3">
    <location>
        <begin position="3"/>
        <end position="73"/>
    </location>
</feature>
<reference evidence="4" key="1">
    <citation type="journal article" date="2015" name="Nat. Genet.">
        <title>The pineapple genome and the evolution of CAM photosynthesis.</title>
        <authorList>
            <person name="Ming R."/>
            <person name="VanBuren R."/>
            <person name="Wai C.M."/>
            <person name="Tang H."/>
            <person name="Schatz M.C."/>
            <person name="Bowers J.E."/>
            <person name="Lyons E."/>
            <person name="Wang M.L."/>
            <person name="Chen J."/>
            <person name="Biggers E."/>
            <person name="Zhang J."/>
            <person name="Huang L."/>
            <person name="Zhang L."/>
            <person name="Miao W."/>
            <person name="Zhang J."/>
            <person name="Ye Z."/>
            <person name="Miao C."/>
            <person name="Lin Z."/>
            <person name="Wang H."/>
            <person name="Zhou H."/>
            <person name="Yim W.C."/>
            <person name="Priest H.D."/>
            <person name="Zheng C."/>
            <person name="Woodhouse M."/>
            <person name="Edger P.P."/>
            <person name="Guyot R."/>
            <person name="Guo H.B."/>
            <person name="Guo H."/>
            <person name="Zheng G."/>
            <person name="Singh R."/>
            <person name="Sharma A."/>
            <person name="Min X."/>
            <person name="Zheng Y."/>
            <person name="Lee H."/>
            <person name="Gurtowski J."/>
            <person name="Sedlazeck F.J."/>
            <person name="Harkess A."/>
            <person name="McKain M.R."/>
            <person name="Liao Z."/>
            <person name="Fang J."/>
            <person name="Liu J."/>
            <person name="Zhang X."/>
            <person name="Zhang Q."/>
            <person name="Hu W."/>
            <person name="Qin Y."/>
            <person name="Wang K."/>
            <person name="Chen L.Y."/>
            <person name="Shirley N."/>
            <person name="Lin Y.R."/>
            <person name="Liu L.Y."/>
            <person name="Hernandez A.G."/>
            <person name="Wright C.L."/>
            <person name="Bulone V."/>
            <person name="Tuskan G.A."/>
            <person name="Heath K."/>
            <person name="Zee F."/>
            <person name="Moore P.H."/>
            <person name="Sunkar R."/>
            <person name="Leebens-Mack J.H."/>
            <person name="Mockler T."/>
            <person name="Bennetzen J.L."/>
            <person name="Freeling M."/>
            <person name="Sankoff D."/>
            <person name="Paterson A.H."/>
            <person name="Zhu X."/>
            <person name="Yang X."/>
            <person name="Smith J.A."/>
            <person name="Cushman J.C."/>
            <person name="Paull R.E."/>
            <person name="Yu Q."/>
        </authorList>
    </citation>
    <scope>NUCLEOTIDE SEQUENCE [LARGE SCALE GENOMIC DNA]</scope>
    <source>
        <strain evidence="4">cv. F153</strain>
    </source>
</reference>
<dbReference type="InterPro" id="IPR029480">
    <property type="entry name" value="Transpos_assoc"/>
</dbReference>
<protein>
    <submittedName>
        <fullName evidence="5 6">Uncharacterized protein LOC109717499</fullName>
    </submittedName>
</protein>
<evidence type="ECO:0000256" key="1">
    <source>
        <dbReference type="SAM" id="MobiDB-lite"/>
    </source>
</evidence>
<keyword evidence="4" id="KW-1185">Reference proteome</keyword>
<feature type="domain" description="DUF4218" evidence="2">
    <location>
        <begin position="712"/>
        <end position="824"/>
    </location>
</feature>
<sequence>MDKSWIKKSRWTYEYYKGANDFVDFAFKNASEDGRISCPCMKCTNSYSWTREVVRDHLICNGISPNYDNWFFYEEPISRATSNPTNESHSFPVHSVNDSIRGMLHEAFQMHNNQLQDDFQDDSDFQDSPGEGSNSQQPKGAPNEDASKFYKLLKDAEQPLYNGCEKYSKLAAIVVLYHLKALHGWSNKSFSMLLEVLKDMLPSDAKLPDDCYVAKKYIRDLGLGYEKIHACPNNCILFWKENADGEVCPKCSTSRWKTNEVNINLDAEEKSIKKKKPAIVLRWFPLKQRLQRLFMSSKTASMMKWHVEGRTNDGLLRHPADSLAWKSFDRRYADFSLDPRNVRLGLATDGFNPFRTMSTKYSCWPVILVPYNLPPWVCMKRSSLILSLLIPGPNSPSISIDVYLQPLIEELVQLWELGLDTYDASVGENFCMRAALLWTINDFPAYGDLSGWSTKGPLSCPSCNYDTRSRWLKYGGKYCFMGHRRFLHKNHRFRKDRISFDGTQEKELAPKILSGAEILEHTQYVECHFGKHINMSKGKRKRNKNIEYQPWKKRSIFFMLPYWEHHLLRHNLDVMHIEKNICDNVLGTLMNFDGKSKDNLKARLDLKDMGLRPELHSQSVGLNKIILPPSCFTMSLKEKDEFLKILKNVKVPDGYSSNLSRCIQLKERKMIGLKSHDCHILMQQLLPIALRGVLPKRVVAPLIDLCCFFRELCSKTLDVRELEQLESRIVETLCHLEIIFPPSFFTIMVHLVVHLATEAKIAGPVHYRWMYPIERALFWLKSEVRNKAHPEGSIAEGYMVEECMTFCSRYLETIETTFNRPARNIDDSMGAISNILLDQKSWMQAHRYVLFNSNEIIPFRSIHKSAIKRQNRGTRPSDMVINKIHVENFVDWFRSYVSKLLIIIVH</sequence>
<dbReference type="RefSeq" id="XP_020098913.1">
    <property type="nucleotide sequence ID" value="XM_020243324.1"/>
</dbReference>
<proteinExistence type="predicted"/>
<dbReference type="InterPro" id="IPR025452">
    <property type="entry name" value="DUF4218"/>
</dbReference>
<evidence type="ECO:0000259" key="3">
    <source>
        <dbReference type="Pfam" id="PF13963"/>
    </source>
</evidence>
<evidence type="ECO:0000313" key="5">
    <source>
        <dbReference type="RefSeq" id="XP_020098910.1"/>
    </source>
</evidence>
<name>A0A6P5FRG2_ANACO</name>
<evidence type="ECO:0000313" key="6">
    <source>
        <dbReference type="RefSeq" id="XP_020098911.1"/>
    </source>
</evidence>